<dbReference type="CDD" id="cd03216">
    <property type="entry name" value="ABC_Carb_Monos_I"/>
    <property type="match status" value="1"/>
</dbReference>
<dbReference type="Gene3D" id="3.40.50.300">
    <property type="entry name" value="P-loop containing nucleotide triphosphate hydrolases"/>
    <property type="match status" value="2"/>
</dbReference>
<reference evidence="6 7" key="1">
    <citation type="submission" date="2017-10" db="EMBL/GenBank/DDBJ databases">
        <title>Novel microbial diversity and functional potential in the marine mammal oral microbiome.</title>
        <authorList>
            <person name="Dudek N.K."/>
            <person name="Sun C.L."/>
            <person name="Burstein D."/>
            <person name="Kantor R.S."/>
            <person name="Aliaga Goltsman D.S."/>
            <person name="Bik E.M."/>
            <person name="Thomas B.C."/>
            <person name="Banfield J.F."/>
            <person name="Relman D.A."/>
        </authorList>
    </citation>
    <scope>NUCLEOTIDE SEQUENCE [LARGE SCALE GENOMIC DNA]</scope>
    <source>
        <strain evidence="6">DOLJORAL78_47_16</strain>
    </source>
</reference>
<dbReference type="Proteomes" id="UP000230821">
    <property type="component" value="Unassembled WGS sequence"/>
</dbReference>
<dbReference type="InterPro" id="IPR027417">
    <property type="entry name" value="P-loop_NTPase"/>
</dbReference>
<keyword evidence="4 6" id="KW-0067">ATP-binding</keyword>
<accession>A0A2G6K6M8</accession>
<evidence type="ECO:0000313" key="6">
    <source>
        <dbReference type="EMBL" id="PIE31331.1"/>
    </source>
</evidence>
<dbReference type="InterPro" id="IPR017871">
    <property type="entry name" value="ABC_transporter-like_CS"/>
</dbReference>
<dbReference type="GO" id="GO:0016887">
    <property type="term" value="F:ATP hydrolysis activity"/>
    <property type="evidence" value="ECO:0007669"/>
    <property type="project" value="InterPro"/>
</dbReference>
<feature type="domain" description="ABC transporter" evidence="5">
    <location>
        <begin position="293"/>
        <end position="537"/>
    </location>
</feature>
<dbReference type="InterPro" id="IPR003593">
    <property type="entry name" value="AAA+_ATPase"/>
</dbReference>
<dbReference type="Pfam" id="PF00005">
    <property type="entry name" value="ABC_tran"/>
    <property type="match status" value="2"/>
</dbReference>
<dbReference type="PANTHER" id="PTHR43790:SF9">
    <property type="entry name" value="GALACTOFURANOSE TRANSPORTER ATP-BINDING PROTEIN YTFR"/>
    <property type="match status" value="1"/>
</dbReference>
<evidence type="ECO:0000256" key="3">
    <source>
        <dbReference type="ARBA" id="ARBA00022741"/>
    </source>
</evidence>
<feature type="domain" description="ABC transporter" evidence="5">
    <location>
        <begin position="23"/>
        <end position="278"/>
    </location>
</feature>
<evidence type="ECO:0000259" key="5">
    <source>
        <dbReference type="PROSITE" id="PS50893"/>
    </source>
</evidence>
<evidence type="ECO:0000256" key="4">
    <source>
        <dbReference type="ARBA" id="ARBA00022840"/>
    </source>
</evidence>
<dbReference type="SUPFAM" id="SSF52540">
    <property type="entry name" value="P-loop containing nucleoside triphosphate hydrolases"/>
    <property type="match status" value="2"/>
</dbReference>
<gene>
    <name evidence="6" type="ORF">CSA56_18570</name>
</gene>
<evidence type="ECO:0000256" key="1">
    <source>
        <dbReference type="ARBA" id="ARBA00022448"/>
    </source>
</evidence>
<name>A0A2G6K6M8_9BACT</name>
<keyword evidence="1" id="KW-0813">Transport</keyword>
<proteinExistence type="predicted"/>
<keyword evidence="3" id="KW-0547">Nucleotide-binding</keyword>
<organism evidence="6 7">
    <name type="scientific">candidate division KSB3 bacterium</name>
    <dbReference type="NCBI Taxonomy" id="2044937"/>
    <lineage>
        <taxon>Bacteria</taxon>
        <taxon>candidate division KSB3</taxon>
    </lineage>
</organism>
<dbReference type="InterPro" id="IPR050107">
    <property type="entry name" value="ABC_carbohydrate_import_ATPase"/>
</dbReference>
<comment type="caution">
    <text evidence="6">The sequence shown here is derived from an EMBL/GenBank/DDBJ whole genome shotgun (WGS) entry which is preliminary data.</text>
</comment>
<protein>
    <submittedName>
        <fullName evidence="6">D-xylose ABC transporter ATP-binding protein</fullName>
    </submittedName>
</protein>
<evidence type="ECO:0000256" key="2">
    <source>
        <dbReference type="ARBA" id="ARBA00022737"/>
    </source>
</evidence>
<dbReference type="EMBL" id="PDSK01000154">
    <property type="protein sequence ID" value="PIE31331.1"/>
    <property type="molecule type" value="Genomic_DNA"/>
</dbReference>
<keyword evidence="2" id="KW-0677">Repeat</keyword>
<dbReference type="CDD" id="cd03215">
    <property type="entry name" value="ABC_Carb_Monos_II"/>
    <property type="match status" value="1"/>
</dbReference>
<dbReference type="PROSITE" id="PS00211">
    <property type="entry name" value="ABC_TRANSPORTER_1"/>
    <property type="match status" value="1"/>
</dbReference>
<dbReference type="InterPro" id="IPR003439">
    <property type="entry name" value="ABC_transporter-like_ATP-bd"/>
</dbReference>
<dbReference type="GO" id="GO:0005524">
    <property type="term" value="F:ATP binding"/>
    <property type="evidence" value="ECO:0007669"/>
    <property type="project" value="UniProtKB-KW"/>
</dbReference>
<dbReference type="SMART" id="SM00382">
    <property type="entry name" value="AAA"/>
    <property type="match status" value="2"/>
</dbReference>
<dbReference type="PANTHER" id="PTHR43790">
    <property type="entry name" value="CARBOHYDRATE TRANSPORT ATP-BINDING PROTEIN MG119-RELATED"/>
    <property type="match status" value="1"/>
</dbReference>
<dbReference type="AlphaFoldDB" id="A0A2G6K6M8"/>
<evidence type="ECO:0000313" key="7">
    <source>
        <dbReference type="Proteomes" id="UP000230821"/>
    </source>
</evidence>
<sequence length="538" mass="58889">MAHYAGNDGSQLRQRSWSDPAVLQMKGICKSFSGVQVLNDVDLDLHEGEVLALLGENGAGKSTLIKILNGDLQSDGGQIVLGGATVEFRSPHDALKAGVRAVYQEFNNLPDLSVAENIFLGSLPKTRRGFVDWPTTWRKAREVLQDLHVDIDPTRLVKDLAVGERQLVEIAKSLWKKHGTDNRQDEPRVPVALEGGSRILIMDEPTAALSAKEVDNLFAVISRLTQDGYSIIYISHRLEEVFRITDRIMVLRDGENAGMLPTSQATPEKLVELMLGGKEIGNIRDHRSGAMTQEEIPIFEVKDATVKDSFQQINFQVWPGEILGIFGALDSGVGNLLEAVFGSIPSDSVTVYVQGQPVKIRSPRDAKRAGLALIPSDRKLQGLVLDGTLAENITGANIPFYTQGGFFRLSRERRRVGEWIRRLGIRGAGGASQIVRSLSGGNQQKTVFARWLDTSPKVLLCHEPTRGVDVGARVDIYNALAELKDQKMGIVIVSTDLHEILSISDRILVMRDGSQAAEFTHQDATSEKLLLAALGGPV</sequence>
<dbReference type="PROSITE" id="PS50893">
    <property type="entry name" value="ABC_TRANSPORTER_2"/>
    <property type="match status" value="2"/>
</dbReference>